<organism evidence="1 2">
    <name type="scientific">Primorskyibacter flagellatus</name>
    <dbReference type="NCBI Taxonomy" id="1387277"/>
    <lineage>
        <taxon>Bacteria</taxon>
        <taxon>Pseudomonadati</taxon>
        <taxon>Pseudomonadota</taxon>
        <taxon>Alphaproteobacteria</taxon>
        <taxon>Rhodobacterales</taxon>
        <taxon>Roseobacteraceae</taxon>
        <taxon>Primorskyibacter</taxon>
    </lineage>
</organism>
<dbReference type="EMBL" id="BMFJ01000001">
    <property type="protein sequence ID" value="GGE38524.1"/>
    <property type="molecule type" value="Genomic_DNA"/>
</dbReference>
<comment type="caution">
    <text evidence="1">The sequence shown here is derived from an EMBL/GenBank/DDBJ whole genome shotgun (WGS) entry which is preliminary data.</text>
</comment>
<name>A0A917EIF6_9RHOB</name>
<keyword evidence="2" id="KW-1185">Reference proteome</keyword>
<dbReference type="RefSeq" id="WP_188478258.1">
    <property type="nucleotide sequence ID" value="NZ_BMFJ01000001.1"/>
</dbReference>
<accession>A0A917EIF6</accession>
<dbReference type="AlphaFoldDB" id="A0A917EIF6"/>
<reference evidence="2" key="1">
    <citation type="journal article" date="2019" name="Int. J. Syst. Evol. Microbiol.">
        <title>The Global Catalogue of Microorganisms (GCM) 10K type strain sequencing project: providing services to taxonomists for standard genome sequencing and annotation.</title>
        <authorList>
            <consortium name="The Broad Institute Genomics Platform"/>
            <consortium name="The Broad Institute Genome Sequencing Center for Infectious Disease"/>
            <person name="Wu L."/>
            <person name="Ma J."/>
        </authorList>
    </citation>
    <scope>NUCLEOTIDE SEQUENCE [LARGE SCALE GENOMIC DNA]</scope>
    <source>
        <strain evidence="2">CGMCC 1.12664</strain>
    </source>
</reference>
<evidence type="ECO:0000313" key="2">
    <source>
        <dbReference type="Proteomes" id="UP000612855"/>
    </source>
</evidence>
<proteinExistence type="predicted"/>
<evidence type="ECO:0000313" key="1">
    <source>
        <dbReference type="EMBL" id="GGE38524.1"/>
    </source>
</evidence>
<dbReference type="Proteomes" id="UP000612855">
    <property type="component" value="Unassembled WGS sequence"/>
</dbReference>
<evidence type="ECO:0008006" key="3">
    <source>
        <dbReference type="Google" id="ProtNLM"/>
    </source>
</evidence>
<gene>
    <name evidence="1" type="ORF">GCM10011360_27890</name>
</gene>
<protein>
    <recommendedName>
        <fullName evidence="3">Arylsulfatase</fullName>
    </recommendedName>
</protein>
<sequence>MALTLLHTAAVHVATFDALRDRIAPGSELRHVVRPDWLDRARADGAEAVRDDLRAVLADGGRVLCTCTTLGPLAAELGALRVDAPMMRAAARSAGPVVMAYALESTVAPSRDLFVAEGGDVARLKMLDLTRFWPLFVAGETGAFHAAVAGAVRDHAPPAGSVVVLAQVSMAGAADHLRDLAVPVLSSPETALKVALGAAF</sequence>